<gene>
    <name evidence="1" type="ORF">HS38.08</name>
</gene>
<evidence type="ECO:0000313" key="1">
    <source>
        <dbReference type="EMBL" id="ALN43932.1"/>
    </source>
</evidence>
<dbReference type="AlphaFoldDB" id="A0A0S2CFP4"/>
<accession>A0A0S2CFP4</accession>
<sequence>MSQAIKLFLNDLKDWRKNFSIENYDYNGYSCEIADIAKMQAEKNTKGLVEFWRNQSQNKYFEIKHPIYNNIILRAVCSIYNNFLHNCVFFIDRDNEHILLWIQFSHLINCFLIQDRFFRVLEPWGDNATLSAVEMLKNHIANSIDVNSLQFKDVYWGFTLKHFRPFHFFMDILPGFYQLNGLKPIENIALFSPKKCRKLKKGVFFFPATIPLDSQLIENMKKNILKDSQEKHSTIDEPLKSYDLVLWLGLPGEKRSWIEQIDGIWNIIKQLSSYFSKIKIYFDGMTAPDSLREEFLDNNKLYLKVKKRLSDLNSENFVCDVVSLIGCDYRTKIYYCSKVDMAISDIGTTSLVPFEFCQKPGIGIYGVSEVNWIIDRFKSKNSLFYPVDKKYTAIPFDEKGVKDKASYHIPWQHIFNLIAECLKKQKNN</sequence>
<dbReference type="EMBL" id="KT893430">
    <property type="protein sequence ID" value="ALN43932.1"/>
    <property type="molecule type" value="Genomic_DNA"/>
</dbReference>
<protein>
    <submittedName>
        <fullName evidence="1">Uncharacterized protein</fullName>
    </submittedName>
</protein>
<name>A0A0S2CFP4_CAMJU</name>
<reference evidence="1" key="1">
    <citation type="journal article" date="2015" name="PLoS ONE">
        <title>Updated Campylobacter jejuni Capsule PCR Multiplex Typing System and Its Application to Clinical Isolates from South and Southeast Asia.</title>
        <authorList>
            <person name="Poly F."/>
            <person name="Serichantalergs O."/>
            <person name="Kuroiwa J."/>
            <person name="Pootong P."/>
            <person name="Mason C."/>
            <person name="Guerry P."/>
            <person name="Parker C.T."/>
        </authorList>
    </citation>
    <scope>NUCLEOTIDE SEQUENCE</scope>
    <source>
        <strain evidence="1">RM3429</strain>
    </source>
</reference>
<proteinExistence type="predicted"/>
<organism evidence="1">
    <name type="scientific">Campylobacter jejuni subsp. jejuni</name>
    <dbReference type="NCBI Taxonomy" id="32022"/>
    <lineage>
        <taxon>Bacteria</taxon>
        <taxon>Pseudomonadati</taxon>
        <taxon>Campylobacterota</taxon>
        <taxon>Epsilonproteobacteria</taxon>
        <taxon>Campylobacterales</taxon>
        <taxon>Campylobacteraceae</taxon>
        <taxon>Campylobacter</taxon>
    </lineage>
</organism>